<keyword evidence="5" id="KW-1185">Reference proteome</keyword>
<dbReference type="SUPFAM" id="SSF57667">
    <property type="entry name" value="beta-beta-alpha zinc fingers"/>
    <property type="match status" value="1"/>
</dbReference>
<feature type="region of interest" description="Disordered" evidence="2">
    <location>
        <begin position="1012"/>
        <end position="1042"/>
    </location>
</feature>
<feature type="region of interest" description="Disordered" evidence="2">
    <location>
        <begin position="389"/>
        <end position="622"/>
    </location>
</feature>
<reference evidence="4 5" key="1">
    <citation type="journal article" date="2012" name="PLoS Pathog.">
        <title>Diverse lifestyles and strategies of plant pathogenesis encoded in the genomes of eighteen Dothideomycetes fungi.</title>
        <authorList>
            <person name="Ohm R.A."/>
            <person name="Feau N."/>
            <person name="Henrissat B."/>
            <person name="Schoch C.L."/>
            <person name="Horwitz B.A."/>
            <person name="Barry K.W."/>
            <person name="Condon B.J."/>
            <person name="Copeland A.C."/>
            <person name="Dhillon B."/>
            <person name="Glaser F."/>
            <person name="Hesse C.N."/>
            <person name="Kosti I."/>
            <person name="LaButti K."/>
            <person name="Lindquist E.A."/>
            <person name="Lucas S."/>
            <person name="Salamov A.A."/>
            <person name="Bradshaw R.E."/>
            <person name="Ciuffetti L."/>
            <person name="Hamelin R.C."/>
            <person name="Kema G.H.J."/>
            <person name="Lawrence C."/>
            <person name="Scott J.A."/>
            <person name="Spatafora J.W."/>
            <person name="Turgeon B.G."/>
            <person name="de Wit P.J.G.M."/>
            <person name="Zhong S."/>
            <person name="Goodwin S.B."/>
            <person name="Grigoriev I.V."/>
        </authorList>
    </citation>
    <scope>NUCLEOTIDE SEQUENCE [LARGE SCALE GENOMIC DNA]</scope>
    <source>
        <strain evidence="4 5">CIRAD86</strain>
    </source>
</reference>
<evidence type="ECO:0000259" key="3">
    <source>
        <dbReference type="PROSITE" id="PS50157"/>
    </source>
</evidence>
<feature type="compositionally biased region" description="Basic and acidic residues" evidence="2">
    <location>
        <begin position="914"/>
        <end position="935"/>
    </location>
</feature>
<feature type="domain" description="C2H2-type" evidence="3">
    <location>
        <begin position="779"/>
        <end position="812"/>
    </location>
</feature>
<feature type="compositionally biased region" description="Basic and acidic residues" evidence="2">
    <location>
        <begin position="72"/>
        <end position="83"/>
    </location>
</feature>
<organism evidence="4 5">
    <name type="scientific">Pseudocercospora fijiensis (strain CIRAD86)</name>
    <name type="common">Black leaf streak disease fungus</name>
    <name type="synonym">Mycosphaerella fijiensis</name>
    <dbReference type="NCBI Taxonomy" id="383855"/>
    <lineage>
        <taxon>Eukaryota</taxon>
        <taxon>Fungi</taxon>
        <taxon>Dikarya</taxon>
        <taxon>Ascomycota</taxon>
        <taxon>Pezizomycotina</taxon>
        <taxon>Dothideomycetes</taxon>
        <taxon>Dothideomycetidae</taxon>
        <taxon>Mycosphaerellales</taxon>
        <taxon>Mycosphaerellaceae</taxon>
        <taxon>Pseudocercospora</taxon>
    </lineage>
</organism>
<dbReference type="eggNOG" id="ENOG502RG3J">
    <property type="taxonomic scope" value="Eukaryota"/>
</dbReference>
<feature type="domain" description="C2H2-type" evidence="3">
    <location>
        <begin position="813"/>
        <end position="841"/>
    </location>
</feature>
<dbReference type="PROSITE" id="PS50157">
    <property type="entry name" value="ZINC_FINGER_C2H2_2"/>
    <property type="match status" value="2"/>
</dbReference>
<evidence type="ECO:0000313" key="4">
    <source>
        <dbReference type="EMBL" id="EME78974.1"/>
    </source>
</evidence>
<feature type="compositionally biased region" description="Acidic residues" evidence="2">
    <location>
        <begin position="725"/>
        <end position="751"/>
    </location>
</feature>
<feature type="compositionally biased region" description="Polar residues" evidence="2">
    <location>
        <begin position="535"/>
        <end position="559"/>
    </location>
</feature>
<feature type="compositionally biased region" description="Polar residues" evidence="2">
    <location>
        <begin position="1012"/>
        <end position="1029"/>
    </location>
</feature>
<dbReference type="Gene3D" id="3.30.160.60">
    <property type="entry name" value="Classic Zinc Finger"/>
    <property type="match status" value="1"/>
</dbReference>
<feature type="compositionally biased region" description="Basic and acidic residues" evidence="2">
    <location>
        <begin position="694"/>
        <end position="703"/>
    </location>
</feature>
<feature type="compositionally biased region" description="Basic and acidic residues" evidence="2">
    <location>
        <begin position="460"/>
        <end position="474"/>
    </location>
</feature>
<feature type="compositionally biased region" description="Basic residues" evidence="2">
    <location>
        <begin position="830"/>
        <end position="841"/>
    </location>
</feature>
<dbReference type="PANTHER" id="PTHR48125:SF10">
    <property type="entry name" value="OS12G0136300 PROTEIN"/>
    <property type="match status" value="1"/>
</dbReference>
<dbReference type="AlphaFoldDB" id="M2ZIN1"/>
<dbReference type="Proteomes" id="UP000016932">
    <property type="component" value="Unassembled WGS sequence"/>
</dbReference>
<keyword evidence="1" id="KW-0862">Zinc</keyword>
<feature type="region of interest" description="Disordered" evidence="2">
    <location>
        <begin position="1120"/>
        <end position="1140"/>
    </location>
</feature>
<evidence type="ECO:0000313" key="5">
    <source>
        <dbReference type="Proteomes" id="UP000016932"/>
    </source>
</evidence>
<feature type="compositionally biased region" description="Acidic residues" evidence="2">
    <location>
        <begin position="947"/>
        <end position="961"/>
    </location>
</feature>
<keyword evidence="1" id="KW-0479">Metal-binding</keyword>
<feature type="compositionally biased region" description="Low complexity" evidence="2">
    <location>
        <begin position="517"/>
        <end position="534"/>
    </location>
</feature>
<dbReference type="PROSITE" id="PS00028">
    <property type="entry name" value="ZINC_FINGER_C2H2_1"/>
    <property type="match status" value="1"/>
</dbReference>
<feature type="region of interest" description="Disordered" evidence="2">
    <location>
        <begin position="826"/>
        <end position="984"/>
    </location>
</feature>
<feature type="region of interest" description="Disordered" evidence="2">
    <location>
        <begin position="694"/>
        <end position="813"/>
    </location>
</feature>
<dbReference type="InterPro" id="IPR055499">
    <property type="entry name" value="DUF7071"/>
</dbReference>
<dbReference type="InterPro" id="IPR013087">
    <property type="entry name" value="Znf_C2H2_type"/>
</dbReference>
<dbReference type="OrthoDB" id="6365676at2759"/>
<dbReference type="RefSeq" id="XP_007929816.1">
    <property type="nucleotide sequence ID" value="XM_007931625.1"/>
</dbReference>
<accession>M2ZIN1</accession>
<gene>
    <name evidence="4" type="ORF">MYCFIDRAFT_177665</name>
</gene>
<evidence type="ECO:0000256" key="2">
    <source>
        <dbReference type="SAM" id="MobiDB-lite"/>
    </source>
</evidence>
<dbReference type="Pfam" id="PF23257">
    <property type="entry name" value="DUF7071"/>
    <property type="match status" value="1"/>
</dbReference>
<dbReference type="InterPro" id="IPR036236">
    <property type="entry name" value="Znf_C2H2_sf"/>
</dbReference>
<dbReference type="GO" id="GO:0008270">
    <property type="term" value="F:zinc ion binding"/>
    <property type="evidence" value="ECO:0007669"/>
    <property type="project" value="UniProtKB-KW"/>
</dbReference>
<sequence>MNDNFNGNVYQVLRTMQRSIRHSAAGSACCYEIWRFLKPCFLSAGVVRPTEAKLVGESFAGLEEIRPQPTRWDADTGVRDRPLKSQPQPHLASAEDIHARYAREIMLLYGKRNVMEEVAPEIEDALHWKIPADRLRLPQPTHGPRPNFLVGRASRTLHTCICFAKARRNVSALGDCVPRLGHASVRPPCRNALLSYLIDLSQTWNPHDIHGLFKHVEGTFKQARGTTWAGKSFWLKLEYEEAYWEREVEVGQRRRGHEEGSEYDRLMRRWIKIWSKMTAAEWQWKFNHNECEWDDIPDGFKTAPGVDGFRVYEYADKELERVVDAACERAMEVGKVELAMCVRQIHQESMHDSELRELLEKILTQTANEEDNARFQEFVRAAKKEIKDREEEAGAVRAQGKATGQQGTSSKRPPPPKTSKHREPASPEEIRYDPPGCKCANCKGGKEWQDGKKQVGVQKHAAETPREGGEEVRQAKAGASPQRPPAPEQEDEDATLVGESTELHVHAEASNAAVDNDSTATTSTQPQPATDQTSLADSSASTPLADSSASSPLTDPTNDSEIRSPEPPDAAEDWSSSTPLPPPPPAADMARKRPQAAVTSADGPSDNAAPSEKQARQPHADPLVTKILGDLQYEPSVQQLLQHDKPLPSEANVRQLNARESALEIMRTILEHTPAAKTSLKLFMEQLQEIEDLGKHEEAESSARKKQQKKAKAKAPARKKRIETEETEEDDEDEEDEEEQEQVQESEDESEHEPVRKRLRTRYPTDQSEVAYDRLHNRWPCPMAKETGCTSLFSKPGHAVRHARSVHDGKKDVKCPDCGKAFARHDNMNQHRRGVHGRGKRSRESRSSSEEAEEADLEDARRANKRRKAARRGSNASWNSADNAEREGAETNDADSSRETSPLTEFTSEDEEQAKEAYIEERLRETSNREAKEAIEAVYGPMSPTEAGDDDAIVSDEEMEDFPPPPPPPPPPPEEDSGDPLRIISDATAAAVAKDPGIARLEAKIDYLLSQRTNSTSSIKELTSASMRDSSAPDRPVPAKSPAEALASIAEILQSNALDGQSPEVTKLLMRMARDAADATIYAGEALRRAGELTKNVTMMLEKVCKDNRNPLQGISITATATATDDDGNTTTATTQAKVD</sequence>
<dbReference type="GeneID" id="19333826"/>
<dbReference type="SMART" id="SM00355">
    <property type="entry name" value="ZnF_C2H2"/>
    <property type="match status" value="1"/>
</dbReference>
<evidence type="ECO:0000256" key="1">
    <source>
        <dbReference type="PROSITE-ProRule" id="PRU00042"/>
    </source>
</evidence>
<dbReference type="EMBL" id="KB446562">
    <property type="protein sequence ID" value="EME78974.1"/>
    <property type="molecule type" value="Genomic_DNA"/>
</dbReference>
<feature type="compositionally biased region" description="Basic and acidic residues" evidence="2">
    <location>
        <begin position="444"/>
        <end position="453"/>
    </location>
</feature>
<feature type="compositionally biased region" description="Basic residues" evidence="2">
    <location>
        <begin position="704"/>
        <end position="721"/>
    </location>
</feature>
<feature type="compositionally biased region" description="Pro residues" evidence="2">
    <location>
        <begin position="962"/>
        <end position="972"/>
    </location>
</feature>
<proteinExistence type="predicted"/>
<dbReference type="PANTHER" id="PTHR48125">
    <property type="entry name" value="LP07818P1"/>
    <property type="match status" value="1"/>
</dbReference>
<protein>
    <recommendedName>
        <fullName evidence="3">C2H2-type domain-containing protein</fullName>
    </recommendedName>
</protein>
<feature type="region of interest" description="Disordered" evidence="2">
    <location>
        <begin position="71"/>
        <end position="92"/>
    </location>
</feature>
<keyword evidence="1" id="KW-0863">Zinc-finger</keyword>
<name>M2ZIN1_PSEFD</name>
<feature type="compositionally biased region" description="Basic and acidic residues" evidence="2">
    <location>
        <begin position="421"/>
        <end position="432"/>
    </location>
</feature>
<dbReference type="HOGENOM" id="CLU_277867_0_0_1"/>
<dbReference type="VEuPathDB" id="FungiDB:MYCFIDRAFT_177665"/>
<dbReference type="KEGG" id="pfj:MYCFIDRAFT_177665"/>